<evidence type="ECO:0000313" key="2">
    <source>
        <dbReference type="EMBL" id="QRW26652.1"/>
    </source>
</evidence>
<protein>
    <submittedName>
        <fullName evidence="2">Uncharacterized protein</fullName>
    </submittedName>
</protein>
<dbReference type="AlphaFoldDB" id="A0A8H8T3A1"/>
<dbReference type="RefSeq" id="XP_043186889.1">
    <property type="nucleotide sequence ID" value="XM_043321066.1"/>
</dbReference>
<evidence type="ECO:0000256" key="1">
    <source>
        <dbReference type="SAM" id="MobiDB-lite"/>
    </source>
</evidence>
<dbReference type="KEGG" id="rsx:RhiXN_01247"/>
<accession>A0A8H8T3A1</accession>
<feature type="compositionally biased region" description="Polar residues" evidence="1">
    <location>
        <begin position="446"/>
        <end position="455"/>
    </location>
</feature>
<feature type="region of interest" description="Disordered" evidence="1">
    <location>
        <begin position="442"/>
        <end position="465"/>
    </location>
</feature>
<dbReference type="GeneID" id="67023529"/>
<name>A0A8H8T3A1_9AGAM</name>
<dbReference type="EMBL" id="CP059673">
    <property type="protein sequence ID" value="QRW26652.1"/>
    <property type="molecule type" value="Genomic_DNA"/>
</dbReference>
<dbReference type="Proteomes" id="UP000650533">
    <property type="component" value="Chromosome 16"/>
</dbReference>
<sequence>MSAQANTSGIEKEIRKIRLTFDRAKDRYCYYCEDGGSIMYCDFCKRGFCYNVMGEAGNEIPGNSDTPQSQPCLTVPPEMAANKGRHFTCPECLSVDKYSLPDYLINRGARVTSRVSIKASVALVVFYLKSQEVAAELFARQLCASLGVFELHVVTLFMKLPSPAPEKAAEDIRQQLLPKSPYHLVVFFLTESDPRGGWWVGSADNCRGSERVDEEDFFLCHMAGLTGLAIDASTARIFGLTCGSNLLNKDSASLIHKTLNIRPWHSIVLPSAPATIPRHYFGIFAKLMVHLYYFGSPLRNSLLRTWAKSPEAREHTGFVIMDRQSWKTPGSNLIVSKLEYAPHVSRPYGVELPMIPSLCGCWTKSPHRWKERHASRTFGEEFYFYTSSCCATELHIAIYTDRRVLLNVHGTRIMEEPWDPDTLRFTFDPTRMVCMKILPSRKESMENQPAHNSPWTEAGLGDQLE</sequence>
<gene>
    <name evidence="2" type="ORF">RhiXN_01247</name>
</gene>
<dbReference type="Gene3D" id="3.30.40.10">
    <property type="entry name" value="Zinc/RING finger domain, C3HC4 (zinc finger)"/>
    <property type="match status" value="1"/>
</dbReference>
<reference evidence="2" key="1">
    <citation type="submission" date="2020-05" db="EMBL/GenBank/DDBJ databases">
        <title>Evolutionary and genomic comparisons of hybrid uninucleate and nonhybrid Rhizoctonia fungi.</title>
        <authorList>
            <person name="Li C."/>
            <person name="Chen X."/>
        </authorList>
    </citation>
    <scope>NUCLEOTIDE SEQUENCE</scope>
    <source>
        <strain evidence="2">AG-1 IA</strain>
    </source>
</reference>
<dbReference type="InterPro" id="IPR013083">
    <property type="entry name" value="Znf_RING/FYVE/PHD"/>
</dbReference>
<organism evidence="2 3">
    <name type="scientific">Rhizoctonia solani</name>
    <dbReference type="NCBI Taxonomy" id="456999"/>
    <lineage>
        <taxon>Eukaryota</taxon>
        <taxon>Fungi</taxon>
        <taxon>Dikarya</taxon>
        <taxon>Basidiomycota</taxon>
        <taxon>Agaricomycotina</taxon>
        <taxon>Agaricomycetes</taxon>
        <taxon>Cantharellales</taxon>
        <taxon>Ceratobasidiaceae</taxon>
        <taxon>Rhizoctonia</taxon>
    </lineage>
</organism>
<evidence type="ECO:0000313" key="3">
    <source>
        <dbReference type="Proteomes" id="UP000650533"/>
    </source>
</evidence>
<proteinExistence type="predicted"/>